<feature type="domain" description="FecR protein" evidence="1">
    <location>
        <begin position="136"/>
        <end position="225"/>
    </location>
</feature>
<dbReference type="InterPro" id="IPR012373">
    <property type="entry name" value="Ferrdict_sens_TM"/>
</dbReference>
<gene>
    <name evidence="3" type="ORF">N7U62_11350</name>
</gene>
<keyword evidence="4" id="KW-1185">Reference proteome</keyword>
<dbReference type="EMBL" id="JAOYOD010000001">
    <property type="protein sequence ID" value="MCV9387262.1"/>
    <property type="molecule type" value="Genomic_DNA"/>
</dbReference>
<dbReference type="Pfam" id="PF16344">
    <property type="entry name" value="FecR_C"/>
    <property type="match status" value="1"/>
</dbReference>
<accession>A0ABT3CUJ6</accession>
<feature type="domain" description="Protein FecR C-terminal" evidence="2">
    <location>
        <begin position="270"/>
        <end position="333"/>
    </location>
</feature>
<evidence type="ECO:0000313" key="3">
    <source>
        <dbReference type="EMBL" id="MCV9387262.1"/>
    </source>
</evidence>
<proteinExistence type="predicted"/>
<evidence type="ECO:0000259" key="2">
    <source>
        <dbReference type="Pfam" id="PF16344"/>
    </source>
</evidence>
<dbReference type="RefSeq" id="WP_264138087.1">
    <property type="nucleotide sequence ID" value="NZ_JAOYOD010000001.1"/>
</dbReference>
<dbReference type="InterPro" id="IPR006860">
    <property type="entry name" value="FecR"/>
</dbReference>
<comment type="caution">
    <text evidence="3">The sequence shown here is derived from an EMBL/GenBank/DDBJ whole genome shotgun (WGS) entry which is preliminary data.</text>
</comment>
<dbReference type="PIRSF" id="PIRSF018266">
    <property type="entry name" value="FecR"/>
    <property type="match status" value="1"/>
</dbReference>
<dbReference type="Gene3D" id="2.60.120.1440">
    <property type="match status" value="1"/>
</dbReference>
<evidence type="ECO:0000259" key="1">
    <source>
        <dbReference type="Pfam" id="PF04773"/>
    </source>
</evidence>
<protein>
    <submittedName>
        <fullName evidence="3">DUF4974 domain-containing protein</fullName>
    </submittedName>
</protein>
<organism evidence="3 4">
    <name type="scientific">Reichenbachiella ulvae</name>
    <dbReference type="NCBI Taxonomy" id="2980104"/>
    <lineage>
        <taxon>Bacteria</taxon>
        <taxon>Pseudomonadati</taxon>
        <taxon>Bacteroidota</taxon>
        <taxon>Cytophagia</taxon>
        <taxon>Cytophagales</taxon>
        <taxon>Reichenbachiellaceae</taxon>
        <taxon>Reichenbachiella</taxon>
    </lineage>
</organism>
<dbReference type="Gene3D" id="3.55.50.30">
    <property type="match status" value="1"/>
</dbReference>
<sequence>MKDTSQGIFELLKNENFIRFVKHPTEDSIYYWEKWMENDPERRRQVVAASKIIQSSNLKRNQKMSEEVHDRIMSKIVDHSHVVSRRSARPSIQRKIWTYAVAASVALVIAISYFNNEQPIEEQPKIAWVEKHADLGQKITTHLPDGSVVVLNSGSTLSFPETFDKDHRSVKLITGEAFFDIKRNPDQPFYVHINEDKVKVLGTSFNIRNYPEDEFTQVAVATGQVAYTPGSGEKAVLKPNQMASYSKVDGSLRTSKVDSRLSFGWKEKVLYFKGDTLEEIVRKLERWYGVSIHLANGFKRNGTYSGEFTNQSLEHVLLGLSFIYEFEFEINKKDKEVWLK</sequence>
<reference evidence="3 4" key="1">
    <citation type="submission" date="2022-10" db="EMBL/GenBank/DDBJ databases">
        <title>Comparative genomics and taxonomic characterization of three novel marine species of genus Reichenbachiella exhibiting antioxidant and polysaccharide degradation activities.</title>
        <authorList>
            <person name="Muhammad N."/>
            <person name="Lee Y.-J."/>
            <person name="Ko J."/>
            <person name="Kim S.-G."/>
        </authorList>
    </citation>
    <scope>NUCLEOTIDE SEQUENCE [LARGE SCALE GENOMIC DNA]</scope>
    <source>
        <strain evidence="3 4">ABR2-5</strain>
    </source>
</reference>
<dbReference type="PANTHER" id="PTHR30273:SF2">
    <property type="entry name" value="PROTEIN FECR"/>
    <property type="match status" value="1"/>
</dbReference>
<dbReference type="PANTHER" id="PTHR30273">
    <property type="entry name" value="PERIPLASMIC SIGNAL SENSOR AND SIGMA FACTOR ACTIVATOR FECR-RELATED"/>
    <property type="match status" value="1"/>
</dbReference>
<dbReference type="Pfam" id="PF04773">
    <property type="entry name" value="FecR"/>
    <property type="match status" value="1"/>
</dbReference>
<dbReference type="InterPro" id="IPR032508">
    <property type="entry name" value="FecR_C"/>
</dbReference>
<dbReference type="Proteomes" id="UP001300692">
    <property type="component" value="Unassembled WGS sequence"/>
</dbReference>
<name>A0ABT3CUJ6_9BACT</name>
<evidence type="ECO:0000313" key="4">
    <source>
        <dbReference type="Proteomes" id="UP001300692"/>
    </source>
</evidence>